<name>A0AAV0RU26_9ROSI</name>
<dbReference type="AlphaFoldDB" id="A0AAV0RU26"/>
<evidence type="ECO:0000256" key="1">
    <source>
        <dbReference type="SAM" id="MobiDB-lite"/>
    </source>
</evidence>
<accession>A0AAV0RU26</accession>
<keyword evidence="3" id="KW-1185">Reference proteome</keyword>
<evidence type="ECO:0000313" key="3">
    <source>
        <dbReference type="Proteomes" id="UP001154282"/>
    </source>
</evidence>
<sequence>MHPQQPEAKVHSSQTEDGDCGTLFWFPHIQCGSVS</sequence>
<organism evidence="2 3">
    <name type="scientific">Linum tenue</name>
    <dbReference type="NCBI Taxonomy" id="586396"/>
    <lineage>
        <taxon>Eukaryota</taxon>
        <taxon>Viridiplantae</taxon>
        <taxon>Streptophyta</taxon>
        <taxon>Embryophyta</taxon>
        <taxon>Tracheophyta</taxon>
        <taxon>Spermatophyta</taxon>
        <taxon>Magnoliopsida</taxon>
        <taxon>eudicotyledons</taxon>
        <taxon>Gunneridae</taxon>
        <taxon>Pentapetalae</taxon>
        <taxon>rosids</taxon>
        <taxon>fabids</taxon>
        <taxon>Malpighiales</taxon>
        <taxon>Linaceae</taxon>
        <taxon>Linum</taxon>
    </lineage>
</organism>
<comment type="caution">
    <text evidence="2">The sequence shown here is derived from an EMBL/GenBank/DDBJ whole genome shotgun (WGS) entry which is preliminary data.</text>
</comment>
<dbReference type="Proteomes" id="UP001154282">
    <property type="component" value="Unassembled WGS sequence"/>
</dbReference>
<proteinExistence type="predicted"/>
<evidence type="ECO:0000313" key="2">
    <source>
        <dbReference type="EMBL" id="CAI0560960.1"/>
    </source>
</evidence>
<feature type="region of interest" description="Disordered" evidence="1">
    <location>
        <begin position="1"/>
        <end position="21"/>
    </location>
</feature>
<dbReference type="EMBL" id="CAMGYJ010000011">
    <property type="protein sequence ID" value="CAI0560960.1"/>
    <property type="molecule type" value="Genomic_DNA"/>
</dbReference>
<gene>
    <name evidence="2" type="ORF">LITE_LOCUS49867</name>
</gene>
<reference evidence="2" key="1">
    <citation type="submission" date="2022-08" db="EMBL/GenBank/DDBJ databases">
        <authorList>
            <person name="Gutierrez-Valencia J."/>
        </authorList>
    </citation>
    <scope>NUCLEOTIDE SEQUENCE</scope>
</reference>
<protein>
    <submittedName>
        <fullName evidence="2">Uncharacterized protein</fullName>
    </submittedName>
</protein>